<keyword evidence="2" id="KW-1185">Reference proteome</keyword>
<comment type="caution">
    <text evidence="1">The sequence shown here is derived from an EMBL/GenBank/DDBJ whole genome shotgun (WGS) entry which is preliminary data.</text>
</comment>
<dbReference type="RefSeq" id="WP_285661322.1">
    <property type="nucleotide sequence ID" value="NZ_BSTX01000001.1"/>
</dbReference>
<reference evidence="1" key="1">
    <citation type="submission" date="2023-03" db="EMBL/GenBank/DDBJ databases">
        <title>Actinorhabdospora filicis NBRC 111898.</title>
        <authorList>
            <person name="Ichikawa N."/>
            <person name="Sato H."/>
            <person name="Tonouchi N."/>
        </authorList>
    </citation>
    <scope>NUCLEOTIDE SEQUENCE</scope>
    <source>
        <strain evidence="1">NBRC 111898</strain>
    </source>
</reference>
<dbReference type="AlphaFoldDB" id="A0A9W6SHN8"/>
<evidence type="ECO:0000313" key="1">
    <source>
        <dbReference type="EMBL" id="GLZ76137.1"/>
    </source>
</evidence>
<evidence type="ECO:0000313" key="2">
    <source>
        <dbReference type="Proteomes" id="UP001165079"/>
    </source>
</evidence>
<proteinExistence type="predicted"/>
<accession>A0A9W6SHN8</accession>
<dbReference type="EMBL" id="BSTX01000001">
    <property type="protein sequence ID" value="GLZ76137.1"/>
    <property type="molecule type" value="Genomic_DNA"/>
</dbReference>
<name>A0A9W6SHN8_9ACTN</name>
<dbReference type="Proteomes" id="UP001165079">
    <property type="component" value="Unassembled WGS sequence"/>
</dbReference>
<sequence length="112" mass="11929">MTDELRASPALLAVLSRDTLAVAKNRRDALRTLRSDALIPASAFGNINPAASASSAYEDVYEAAGTGVEGIADVLDRDADLVLRTAFAYQETDADEARKQAEACRCGTREPL</sequence>
<organism evidence="1 2">
    <name type="scientific">Actinorhabdospora filicis</name>
    <dbReference type="NCBI Taxonomy" id="1785913"/>
    <lineage>
        <taxon>Bacteria</taxon>
        <taxon>Bacillati</taxon>
        <taxon>Actinomycetota</taxon>
        <taxon>Actinomycetes</taxon>
        <taxon>Micromonosporales</taxon>
        <taxon>Micromonosporaceae</taxon>
        <taxon>Actinorhabdospora</taxon>
    </lineage>
</organism>
<protein>
    <submittedName>
        <fullName evidence="1">Uncharacterized protein</fullName>
    </submittedName>
</protein>
<gene>
    <name evidence="1" type="ORF">Afil01_09440</name>
</gene>